<accession>A0A7W7V6X0</accession>
<dbReference type="SUPFAM" id="SSF51556">
    <property type="entry name" value="Metallo-dependent hydrolases"/>
    <property type="match status" value="1"/>
</dbReference>
<dbReference type="Gene3D" id="3.20.20.140">
    <property type="entry name" value="Metal-dependent hydrolases"/>
    <property type="match status" value="1"/>
</dbReference>
<dbReference type="PANTHER" id="PTHR43135">
    <property type="entry name" value="ALPHA-D-RIBOSE 1-METHYLPHOSPHONATE 5-TRIPHOSPHATE DIPHOSPHATASE"/>
    <property type="match status" value="1"/>
</dbReference>
<evidence type="ECO:0000313" key="4">
    <source>
        <dbReference type="Proteomes" id="UP000519004"/>
    </source>
</evidence>
<dbReference type="Pfam" id="PF01979">
    <property type="entry name" value="Amidohydro_1"/>
    <property type="match status" value="1"/>
</dbReference>
<name>A0A7W7V6X0_9GAMM</name>
<gene>
    <name evidence="3" type="ORF">HNQ58_000134</name>
</gene>
<dbReference type="InterPro" id="IPR051781">
    <property type="entry name" value="Metallo-dep_Hydrolase"/>
</dbReference>
<dbReference type="SUPFAM" id="SSF51338">
    <property type="entry name" value="Composite domain of metallo-dependent hydrolases"/>
    <property type="match status" value="1"/>
</dbReference>
<keyword evidence="4" id="KW-1185">Reference proteome</keyword>
<reference evidence="3 4" key="1">
    <citation type="submission" date="2020-08" db="EMBL/GenBank/DDBJ databases">
        <title>Genomic Encyclopedia of Type Strains, Phase IV (KMG-IV): sequencing the most valuable type-strain genomes for metagenomic binning, comparative biology and taxonomic classification.</title>
        <authorList>
            <person name="Goeker M."/>
        </authorList>
    </citation>
    <scope>NUCLEOTIDE SEQUENCE [LARGE SCALE GENOMIC DNA]</scope>
    <source>
        <strain evidence="3 4">DSM 25897</strain>
    </source>
</reference>
<organism evidence="3 4">
    <name type="scientific">Rehaibacterium terrae</name>
    <dbReference type="NCBI Taxonomy" id="1341696"/>
    <lineage>
        <taxon>Bacteria</taxon>
        <taxon>Pseudomonadati</taxon>
        <taxon>Pseudomonadota</taxon>
        <taxon>Gammaproteobacteria</taxon>
        <taxon>Lysobacterales</taxon>
        <taxon>Lysobacteraceae</taxon>
        <taxon>Rehaibacterium</taxon>
    </lineage>
</organism>
<dbReference type="Proteomes" id="UP000519004">
    <property type="component" value="Unassembled WGS sequence"/>
</dbReference>
<evidence type="ECO:0000313" key="3">
    <source>
        <dbReference type="EMBL" id="MBB5014263.1"/>
    </source>
</evidence>
<dbReference type="PANTHER" id="PTHR43135:SF3">
    <property type="entry name" value="ALPHA-D-RIBOSE 1-METHYLPHOSPHONATE 5-TRIPHOSPHATE DIPHOSPHATASE"/>
    <property type="match status" value="1"/>
</dbReference>
<dbReference type="AlphaFoldDB" id="A0A7W7V6X0"/>
<dbReference type="EMBL" id="JACHHX010000001">
    <property type="protein sequence ID" value="MBB5014263.1"/>
    <property type="molecule type" value="Genomic_DNA"/>
</dbReference>
<feature type="chain" id="PRO_5030711213" evidence="1">
    <location>
        <begin position="20"/>
        <end position="678"/>
    </location>
</feature>
<evidence type="ECO:0000259" key="2">
    <source>
        <dbReference type="Pfam" id="PF01979"/>
    </source>
</evidence>
<feature type="signal peptide" evidence="1">
    <location>
        <begin position="1"/>
        <end position="19"/>
    </location>
</feature>
<comment type="caution">
    <text evidence="3">The sequence shown here is derived from an EMBL/GenBank/DDBJ whole genome shotgun (WGS) entry which is preliminary data.</text>
</comment>
<dbReference type="InterPro" id="IPR011059">
    <property type="entry name" value="Metal-dep_hydrolase_composite"/>
</dbReference>
<keyword evidence="3" id="KW-0378">Hydrolase</keyword>
<dbReference type="GO" id="GO:0016810">
    <property type="term" value="F:hydrolase activity, acting on carbon-nitrogen (but not peptide) bonds"/>
    <property type="evidence" value="ECO:0007669"/>
    <property type="project" value="InterPro"/>
</dbReference>
<dbReference type="RefSeq" id="WP_183946856.1">
    <property type="nucleotide sequence ID" value="NZ_JACHHX010000001.1"/>
</dbReference>
<proteinExistence type="predicted"/>
<dbReference type="InterPro" id="IPR032466">
    <property type="entry name" value="Metal_Hydrolase"/>
</dbReference>
<feature type="domain" description="Amidohydrolase-related" evidence="2">
    <location>
        <begin position="308"/>
        <end position="647"/>
    </location>
</feature>
<protein>
    <submittedName>
        <fullName evidence="3">Imidazolonepropionase-like amidohydrolase</fullName>
    </submittedName>
</protein>
<dbReference type="InterPro" id="IPR006680">
    <property type="entry name" value="Amidohydro-rel"/>
</dbReference>
<dbReference type="Gene3D" id="2.30.40.10">
    <property type="entry name" value="Urease, subunit C, domain 1"/>
    <property type="match status" value="1"/>
</dbReference>
<keyword evidence="1" id="KW-0732">Signal</keyword>
<evidence type="ECO:0000256" key="1">
    <source>
        <dbReference type="SAM" id="SignalP"/>
    </source>
</evidence>
<sequence>MRRVSLLLALWWASSSAHAVPVEEHFTVIAGGNAVGHLIAKRDGARVEIDYDFKNNGRGPTMAETLRLGADGLPLEWTIRGTTTFGSRVDEHFVRDGGSVRWRDSVGEGSAQADEGALYIGQSASPWALGLYARALLAAEGGRLPALPGGELRIEAGEAVAVGEGEARRVVRFHAISGLSLNPTFFLLDEQGALFGIVSARFGVIRKGYEGEVDALGEKSDALARERLEAISRSIAHRFDAPVRVRNVRVFEPEKLALSTPVDVVFHGRHIAGVQPAGSVPSPGEVLIDGEGGTLLPGFYEMHGHIGQEGAILNLAAGVTSVRDMGNDNASLQRLIDSIENGTVAGPRIHRSGFIEGRSPFNSNNGILVASQSEALDAVRWYAARGFHQVKLYNSMNPAWSAAAVAEAHRLGLRASGHVPAFTNADAMIEAGYDELTHINQIMLGWVLDPEEDTRTLLRLTALKRLADLDPQSPRVRRTMDAIVAKNVAVEPTIAIHENLLLNRDGETPRGAAGYIEHLPIGNQRDAKRAWTDMSAPGDAEAYAAAWERILATLREMHARGVFLIPGTDLGGSFNFHRELQLFEAIGFSPAEVLRRATLDMARYLGEDQRLGSIERGKLADFFLVPGDPTTDLRETMKIRMVVKDGVVHFPAEIHPHFGIRPFAEPPRIERPALATTR</sequence>